<proteinExistence type="predicted"/>
<reference evidence="2 3" key="1">
    <citation type="submission" date="2016-08" db="EMBL/GenBank/DDBJ databases">
        <title>The complete genome of Streptomyces subrutilus 10-1-1.</title>
        <authorList>
            <person name="Chen X."/>
        </authorList>
    </citation>
    <scope>NUCLEOTIDE SEQUENCE [LARGE SCALE GENOMIC DNA]</scope>
    <source>
        <strain evidence="2 3">10-1-1</strain>
        <plasmid evidence="3">pacmp2</plasmid>
    </source>
</reference>
<geneLocation type="plasmid" evidence="3">
    <name>pacmp2</name>
</geneLocation>
<dbReference type="Pfam" id="PF04149">
    <property type="entry name" value="DUF397"/>
    <property type="match status" value="1"/>
</dbReference>
<dbReference type="InterPro" id="IPR007278">
    <property type="entry name" value="DUF397"/>
</dbReference>
<feature type="domain" description="DUF397" evidence="1">
    <location>
        <begin position="12"/>
        <end position="65"/>
    </location>
</feature>
<keyword evidence="3" id="KW-1185">Reference proteome</keyword>
<comment type="caution">
    <text evidence="2">The sequence shown here is derived from an EMBL/GenBank/DDBJ whole genome shotgun (WGS) entry which is preliminary data.</text>
</comment>
<dbReference type="RefSeq" id="WP_069918039.1">
    <property type="nucleotide sequence ID" value="NZ_CM007204.1"/>
</dbReference>
<keyword evidence="2" id="KW-0614">Plasmid</keyword>
<evidence type="ECO:0000313" key="3">
    <source>
        <dbReference type="Proteomes" id="UP000095705"/>
    </source>
</evidence>
<dbReference type="Proteomes" id="UP000095705">
    <property type="component" value="Plasmid pACMP2"/>
</dbReference>
<gene>
    <name evidence="2" type="ORF">BGK67_35225</name>
</gene>
<name>A0A1E5NXG5_9ACTN</name>
<dbReference type="AlphaFoldDB" id="A0A1E5NXG5"/>
<accession>A0A1E5NXG5</accession>
<organism evidence="2 3">
    <name type="scientific">Streptomyces subrutilus</name>
    <dbReference type="NCBI Taxonomy" id="36818"/>
    <lineage>
        <taxon>Bacteria</taxon>
        <taxon>Bacillati</taxon>
        <taxon>Actinomycetota</taxon>
        <taxon>Actinomycetes</taxon>
        <taxon>Kitasatosporales</taxon>
        <taxon>Streptomycetaceae</taxon>
        <taxon>Streptomyces</taxon>
    </lineage>
</organism>
<evidence type="ECO:0000313" key="2">
    <source>
        <dbReference type="EMBL" id="OEJ20890.1"/>
    </source>
</evidence>
<dbReference type="EMBL" id="MEHK01000006">
    <property type="protein sequence ID" value="OEJ20890.1"/>
    <property type="molecule type" value="Genomic_DNA"/>
</dbReference>
<evidence type="ECO:0000259" key="1">
    <source>
        <dbReference type="Pfam" id="PF04149"/>
    </source>
</evidence>
<sequence length="70" mass="7481">MALADDLSTAENWFTSSYSDNQGGNCVQALVLDDADAMAVRDSKDPVAGTFVFGRTSWNAFLDFVGEATP</sequence>
<protein>
    <recommendedName>
        <fullName evidence="1">DUF397 domain-containing protein</fullName>
    </recommendedName>
</protein>